<proteinExistence type="predicted"/>
<keyword evidence="1 4" id="KW-0349">Heme</keyword>
<comment type="caution">
    <text evidence="7">The sequence shown here is derived from an EMBL/GenBank/DDBJ whole genome shotgun (WGS) entry which is preliminary data.</text>
</comment>
<evidence type="ECO:0000256" key="4">
    <source>
        <dbReference type="PROSITE-ProRule" id="PRU00433"/>
    </source>
</evidence>
<feature type="signal peptide" evidence="5">
    <location>
        <begin position="1"/>
        <end position="18"/>
    </location>
</feature>
<dbReference type="Proteomes" id="UP001606302">
    <property type="component" value="Unassembled WGS sequence"/>
</dbReference>
<name>A0ABW7GJR7_9BURK</name>
<dbReference type="PROSITE" id="PS51007">
    <property type="entry name" value="CYTC"/>
    <property type="match status" value="1"/>
</dbReference>
<reference evidence="7 8" key="1">
    <citation type="submission" date="2024-08" db="EMBL/GenBank/DDBJ databases">
        <authorList>
            <person name="Lu H."/>
        </authorList>
    </citation>
    <scope>NUCLEOTIDE SEQUENCE [LARGE SCALE GENOMIC DNA]</scope>
    <source>
        <strain evidence="7 8">DXS20W</strain>
    </source>
</reference>
<evidence type="ECO:0000256" key="5">
    <source>
        <dbReference type="SAM" id="SignalP"/>
    </source>
</evidence>
<evidence type="ECO:0000259" key="6">
    <source>
        <dbReference type="PROSITE" id="PS51007"/>
    </source>
</evidence>
<evidence type="ECO:0000256" key="3">
    <source>
        <dbReference type="ARBA" id="ARBA00023004"/>
    </source>
</evidence>
<feature type="chain" id="PRO_5045380671" evidence="5">
    <location>
        <begin position="19"/>
        <end position="117"/>
    </location>
</feature>
<gene>
    <name evidence="7" type="ORF">ACG04Q_10805</name>
</gene>
<dbReference type="RefSeq" id="WP_394510932.1">
    <property type="nucleotide sequence ID" value="NZ_JBIGHX010000003.1"/>
</dbReference>
<keyword evidence="5" id="KW-0732">Signal</keyword>
<dbReference type="Pfam" id="PF13442">
    <property type="entry name" value="Cytochrome_CBB3"/>
    <property type="match status" value="1"/>
</dbReference>
<dbReference type="InterPro" id="IPR009056">
    <property type="entry name" value="Cyt_c-like_dom"/>
</dbReference>
<evidence type="ECO:0000313" key="8">
    <source>
        <dbReference type="Proteomes" id="UP001606302"/>
    </source>
</evidence>
<dbReference type="Gene3D" id="1.10.760.10">
    <property type="entry name" value="Cytochrome c-like domain"/>
    <property type="match status" value="1"/>
</dbReference>
<dbReference type="InterPro" id="IPR036909">
    <property type="entry name" value="Cyt_c-like_dom_sf"/>
</dbReference>
<evidence type="ECO:0000313" key="7">
    <source>
        <dbReference type="EMBL" id="MFG6462060.1"/>
    </source>
</evidence>
<feature type="domain" description="Cytochrome c" evidence="6">
    <location>
        <begin position="20"/>
        <end position="112"/>
    </location>
</feature>
<protein>
    <submittedName>
        <fullName evidence="7">C-type cytochrome</fullName>
    </submittedName>
</protein>
<evidence type="ECO:0000256" key="2">
    <source>
        <dbReference type="ARBA" id="ARBA00022723"/>
    </source>
</evidence>
<accession>A0ABW7GJR7</accession>
<keyword evidence="3 4" id="KW-0408">Iron</keyword>
<dbReference type="SUPFAM" id="SSF46626">
    <property type="entry name" value="Cytochrome c"/>
    <property type="match status" value="1"/>
</dbReference>
<sequence length="117" mass="12652">MTRWLALMAACLAGAVQAAEPPARAVRNYNAYCVQCHGINRDGNGINSRDMAVKPRDHTDTKGMGDTPDELLFKAIKGGGLAVGKSVLMPRWEGVMTDEEMGELVAYLRIVSKTTAK</sequence>
<evidence type="ECO:0000256" key="1">
    <source>
        <dbReference type="ARBA" id="ARBA00022617"/>
    </source>
</evidence>
<keyword evidence="8" id="KW-1185">Reference proteome</keyword>
<organism evidence="7 8">
    <name type="scientific">Pelomonas lactea</name>
    <dbReference type="NCBI Taxonomy" id="3299030"/>
    <lineage>
        <taxon>Bacteria</taxon>
        <taxon>Pseudomonadati</taxon>
        <taxon>Pseudomonadota</taxon>
        <taxon>Betaproteobacteria</taxon>
        <taxon>Burkholderiales</taxon>
        <taxon>Sphaerotilaceae</taxon>
        <taxon>Roseateles</taxon>
    </lineage>
</organism>
<keyword evidence="2 4" id="KW-0479">Metal-binding</keyword>
<dbReference type="EMBL" id="JBIGHX010000003">
    <property type="protein sequence ID" value="MFG6462060.1"/>
    <property type="molecule type" value="Genomic_DNA"/>
</dbReference>